<dbReference type="CDD" id="cd00564">
    <property type="entry name" value="TMP_TenI"/>
    <property type="match status" value="1"/>
</dbReference>
<dbReference type="EC" id="2.5.1.3" evidence="9"/>
<comment type="similarity">
    <text evidence="9 10">Belongs to the thiamine-phosphate synthase family.</text>
</comment>
<dbReference type="Proteomes" id="UP000808146">
    <property type="component" value="Unassembled WGS sequence"/>
</dbReference>
<feature type="binding site" evidence="9">
    <location>
        <position position="70"/>
    </location>
    <ligand>
        <name>Mg(2+)</name>
        <dbReference type="ChEBI" id="CHEBI:18420"/>
    </ligand>
</feature>
<feature type="binding site" evidence="9">
    <location>
        <position position="138"/>
    </location>
    <ligand>
        <name>4-amino-2-methyl-5-(diphosphooxymethyl)pyrimidine</name>
        <dbReference type="ChEBI" id="CHEBI:57841"/>
    </ligand>
</feature>
<dbReference type="Pfam" id="PF02581">
    <property type="entry name" value="TMP-TENI"/>
    <property type="match status" value="1"/>
</dbReference>
<proteinExistence type="inferred from homology"/>
<accession>A0A9D7QIF6</accession>
<evidence type="ECO:0000256" key="1">
    <source>
        <dbReference type="ARBA" id="ARBA00005165"/>
    </source>
</evidence>
<comment type="catalytic activity">
    <reaction evidence="6 9 10">
        <text>4-methyl-5-(2-phosphooxyethyl)-thiazole + 4-amino-2-methyl-5-(diphosphooxymethyl)pyrimidine + H(+) = thiamine phosphate + diphosphate</text>
        <dbReference type="Rhea" id="RHEA:22328"/>
        <dbReference type="ChEBI" id="CHEBI:15378"/>
        <dbReference type="ChEBI" id="CHEBI:33019"/>
        <dbReference type="ChEBI" id="CHEBI:37575"/>
        <dbReference type="ChEBI" id="CHEBI:57841"/>
        <dbReference type="ChEBI" id="CHEBI:58296"/>
        <dbReference type="EC" id="2.5.1.3"/>
    </reaction>
</comment>
<dbReference type="PANTHER" id="PTHR20857">
    <property type="entry name" value="THIAMINE-PHOSPHATE PYROPHOSPHORYLASE"/>
    <property type="match status" value="1"/>
</dbReference>
<evidence type="ECO:0000256" key="7">
    <source>
        <dbReference type="ARBA" id="ARBA00047851"/>
    </source>
</evidence>
<dbReference type="InterPro" id="IPR013785">
    <property type="entry name" value="Aldolase_TIM"/>
</dbReference>
<keyword evidence="2 9" id="KW-0808">Transferase</keyword>
<feature type="binding site" evidence="9">
    <location>
        <begin position="135"/>
        <end position="137"/>
    </location>
    <ligand>
        <name>2-[(2R,5Z)-2-carboxy-4-methylthiazol-5(2H)-ylidene]ethyl phosphate</name>
        <dbReference type="ChEBI" id="CHEBI:62899"/>
    </ligand>
</feature>
<evidence type="ECO:0000313" key="14">
    <source>
        <dbReference type="Proteomes" id="UP000808146"/>
    </source>
</evidence>
<feature type="binding site" evidence="9">
    <location>
        <position position="69"/>
    </location>
    <ligand>
        <name>4-amino-2-methyl-5-(diphosphooxymethyl)pyrimidine</name>
        <dbReference type="ChEBI" id="CHEBI:57841"/>
    </ligand>
</feature>
<evidence type="ECO:0000313" key="13">
    <source>
        <dbReference type="EMBL" id="MBK8890149.1"/>
    </source>
</evidence>
<dbReference type="NCBIfam" id="TIGR00693">
    <property type="entry name" value="thiE"/>
    <property type="match status" value="1"/>
</dbReference>
<feature type="binding site" evidence="9">
    <location>
        <begin position="185"/>
        <end position="186"/>
    </location>
    <ligand>
        <name>2-[(2R,5Z)-2-carboxy-4-methylthiazol-5(2H)-ylidene]ethyl phosphate</name>
        <dbReference type="ChEBI" id="CHEBI:62899"/>
    </ligand>
</feature>
<reference evidence="14" key="1">
    <citation type="journal article" date="2021" name="Nat. Commun.">
        <title>Connecting structure to function with the recovery of over 1000 high-quality metagenome-assembled genomes from activated sludge using long-read sequencing.</title>
        <authorList>
            <person name="Singleton C.M."/>
            <person name="Petriglieri F."/>
            <person name="Kristensen J.M."/>
            <person name="Kirkegaard R.H."/>
            <person name="Michaelsen T.Y."/>
            <person name="Andersen M.H."/>
            <person name="Kondrotaite Z."/>
            <person name="Karst S.M."/>
            <person name="Dueholm M.S."/>
            <person name="Nielsen P.H."/>
            <person name="Albertsen M."/>
        </authorList>
    </citation>
    <scope>NUCLEOTIDE SEQUENCE [LARGE SCALE GENOMIC DNA]</scope>
</reference>
<dbReference type="GO" id="GO:0000287">
    <property type="term" value="F:magnesium ion binding"/>
    <property type="evidence" value="ECO:0007669"/>
    <property type="project" value="UniProtKB-UniRule"/>
</dbReference>
<comment type="function">
    <text evidence="9">Condenses 4-methyl-5-(beta-hydroxyethyl)thiazole monophosphate (THZ-P) and 2-methyl-4-amino-5-hydroxymethyl pyrimidine pyrophosphate (HMP-PP) to form thiamine monophosphate (TMP).</text>
</comment>
<protein>
    <recommendedName>
        <fullName evidence="9">Thiamine-phosphate synthase</fullName>
        <shortName evidence="9">TP synthase</shortName>
        <shortName evidence="9">TPS</shortName>
        <ecNumber evidence="9">2.5.1.3</ecNumber>
    </recommendedName>
    <alternativeName>
        <fullName evidence="9">Thiamine-phosphate pyrophosphorylase</fullName>
        <shortName evidence="9">TMP pyrophosphorylase</shortName>
        <shortName evidence="9">TMP-PPase</shortName>
    </alternativeName>
</protein>
<dbReference type="InterPro" id="IPR022998">
    <property type="entry name" value="ThiamineP_synth_TenI"/>
</dbReference>
<dbReference type="GO" id="GO:0004789">
    <property type="term" value="F:thiamine-phosphate diphosphorylase activity"/>
    <property type="evidence" value="ECO:0007669"/>
    <property type="project" value="UniProtKB-UniRule"/>
</dbReference>
<evidence type="ECO:0000259" key="12">
    <source>
        <dbReference type="Pfam" id="PF02581"/>
    </source>
</evidence>
<comment type="cofactor">
    <cofactor evidence="9">
        <name>Mg(2+)</name>
        <dbReference type="ChEBI" id="CHEBI:18420"/>
    </cofactor>
    <text evidence="9">Binds 1 Mg(2+) ion per subunit.</text>
</comment>
<feature type="binding site" evidence="9">
    <location>
        <position position="108"/>
    </location>
    <ligand>
        <name>4-amino-2-methyl-5-(diphosphooxymethyl)pyrimidine</name>
        <dbReference type="ChEBI" id="CHEBI:57841"/>
    </ligand>
</feature>
<dbReference type="HAMAP" id="MF_00097">
    <property type="entry name" value="TMP_synthase"/>
    <property type="match status" value="1"/>
</dbReference>
<feature type="binding site" evidence="9">
    <location>
        <position position="89"/>
    </location>
    <ligand>
        <name>Mg(2+)</name>
        <dbReference type="ChEBI" id="CHEBI:18420"/>
    </ligand>
</feature>
<feature type="domain" description="Thiamine phosphate synthase/TenI" evidence="12">
    <location>
        <begin position="8"/>
        <end position="187"/>
    </location>
</feature>
<dbReference type="GO" id="GO:0009228">
    <property type="term" value="P:thiamine biosynthetic process"/>
    <property type="evidence" value="ECO:0007669"/>
    <property type="project" value="UniProtKB-KW"/>
</dbReference>
<evidence type="ECO:0000256" key="4">
    <source>
        <dbReference type="ARBA" id="ARBA00022842"/>
    </source>
</evidence>
<evidence type="ECO:0000256" key="10">
    <source>
        <dbReference type="RuleBase" id="RU003826"/>
    </source>
</evidence>
<organism evidence="13 14">
    <name type="scientific">Candidatus Dechloromonas phosphorivorans</name>
    <dbReference type="NCBI Taxonomy" id="2899244"/>
    <lineage>
        <taxon>Bacteria</taxon>
        <taxon>Pseudomonadati</taxon>
        <taxon>Pseudomonadota</taxon>
        <taxon>Betaproteobacteria</taxon>
        <taxon>Rhodocyclales</taxon>
        <taxon>Azonexaceae</taxon>
        <taxon>Dechloromonas</taxon>
    </lineage>
</organism>
<evidence type="ECO:0000256" key="3">
    <source>
        <dbReference type="ARBA" id="ARBA00022723"/>
    </source>
</evidence>
<gene>
    <name evidence="9" type="primary">thiE</name>
    <name evidence="13" type="ORF">IPN75_06965</name>
</gene>
<evidence type="ECO:0000256" key="9">
    <source>
        <dbReference type="HAMAP-Rule" id="MF_00097"/>
    </source>
</evidence>
<evidence type="ECO:0000256" key="8">
    <source>
        <dbReference type="ARBA" id="ARBA00047883"/>
    </source>
</evidence>
<dbReference type="Gene3D" id="3.20.20.70">
    <property type="entry name" value="Aldolase class I"/>
    <property type="match status" value="1"/>
</dbReference>
<dbReference type="SUPFAM" id="SSF51391">
    <property type="entry name" value="Thiamin phosphate synthase"/>
    <property type="match status" value="1"/>
</dbReference>
<feature type="binding site" evidence="9">
    <location>
        <begin position="37"/>
        <end position="41"/>
    </location>
    <ligand>
        <name>4-amino-2-methyl-5-(diphosphooxymethyl)pyrimidine</name>
        <dbReference type="ChEBI" id="CHEBI:57841"/>
    </ligand>
</feature>
<comment type="pathway">
    <text evidence="1 9 11">Cofactor biosynthesis; thiamine diphosphate biosynthesis; thiamine phosphate from 4-amino-2-methyl-5-diphosphomethylpyrimidine and 4-methyl-5-(2-phosphoethyl)-thiazole: step 1/1.</text>
</comment>
<evidence type="ECO:0000256" key="2">
    <source>
        <dbReference type="ARBA" id="ARBA00022679"/>
    </source>
</evidence>
<sequence>MAGKLRGLYAITPERRDRARLLADVEAALLGGCRLVQYRDKTSAAPERLARAHALRLLTLRYNARLLINDDMALTFLVKADGIHLGRDDGNLVAARAILGPDRLLGASCYADFPVARKAAAAGADYVAFGAVFPSLTKPNAVPAAVDLFSQAKTTLAASCCAIGGITLDNAPTLIAAGADLLAVISDLFNAPDITARAAAYQHLFEEPRA</sequence>
<dbReference type="AlphaFoldDB" id="A0A9D7QIF6"/>
<dbReference type="PANTHER" id="PTHR20857:SF15">
    <property type="entry name" value="THIAMINE-PHOSPHATE SYNTHASE"/>
    <property type="match status" value="1"/>
</dbReference>
<dbReference type="InterPro" id="IPR034291">
    <property type="entry name" value="TMP_synthase"/>
</dbReference>
<keyword evidence="5 9" id="KW-0784">Thiamine biosynthesis</keyword>
<comment type="caution">
    <text evidence="13">The sequence shown here is derived from an EMBL/GenBank/DDBJ whole genome shotgun (WGS) entry which is preliminary data.</text>
</comment>
<comment type="catalytic activity">
    <reaction evidence="8 9 10">
        <text>2-[(2R,5Z)-2-carboxy-4-methylthiazol-5(2H)-ylidene]ethyl phosphate + 4-amino-2-methyl-5-(diphosphooxymethyl)pyrimidine + 2 H(+) = thiamine phosphate + CO2 + diphosphate</text>
        <dbReference type="Rhea" id="RHEA:47844"/>
        <dbReference type="ChEBI" id="CHEBI:15378"/>
        <dbReference type="ChEBI" id="CHEBI:16526"/>
        <dbReference type="ChEBI" id="CHEBI:33019"/>
        <dbReference type="ChEBI" id="CHEBI:37575"/>
        <dbReference type="ChEBI" id="CHEBI:57841"/>
        <dbReference type="ChEBI" id="CHEBI:62899"/>
        <dbReference type="EC" id="2.5.1.3"/>
    </reaction>
</comment>
<dbReference type="EMBL" id="JADKBR010000005">
    <property type="protein sequence ID" value="MBK8890149.1"/>
    <property type="molecule type" value="Genomic_DNA"/>
</dbReference>
<keyword evidence="4 9" id="KW-0460">Magnesium</keyword>
<comment type="catalytic activity">
    <reaction evidence="7 9 10">
        <text>2-(2-carboxy-4-methylthiazol-5-yl)ethyl phosphate + 4-amino-2-methyl-5-(diphosphooxymethyl)pyrimidine + 2 H(+) = thiamine phosphate + CO2 + diphosphate</text>
        <dbReference type="Rhea" id="RHEA:47848"/>
        <dbReference type="ChEBI" id="CHEBI:15378"/>
        <dbReference type="ChEBI" id="CHEBI:16526"/>
        <dbReference type="ChEBI" id="CHEBI:33019"/>
        <dbReference type="ChEBI" id="CHEBI:37575"/>
        <dbReference type="ChEBI" id="CHEBI:57841"/>
        <dbReference type="ChEBI" id="CHEBI:62890"/>
        <dbReference type="EC" id="2.5.1.3"/>
    </reaction>
</comment>
<feature type="binding site" evidence="9">
    <location>
        <position position="165"/>
    </location>
    <ligand>
        <name>2-[(2R,5Z)-2-carboxy-4-methylthiazol-5(2H)-ylidene]ethyl phosphate</name>
        <dbReference type="ChEBI" id="CHEBI:62899"/>
    </ligand>
</feature>
<keyword evidence="3 9" id="KW-0479">Metal-binding</keyword>
<evidence type="ECO:0000256" key="5">
    <source>
        <dbReference type="ARBA" id="ARBA00022977"/>
    </source>
</evidence>
<dbReference type="InterPro" id="IPR036206">
    <property type="entry name" value="ThiamineP_synth_sf"/>
</dbReference>
<dbReference type="GO" id="GO:0005737">
    <property type="term" value="C:cytoplasm"/>
    <property type="evidence" value="ECO:0007669"/>
    <property type="project" value="TreeGrafter"/>
</dbReference>
<dbReference type="GO" id="GO:0009229">
    <property type="term" value="P:thiamine diphosphate biosynthetic process"/>
    <property type="evidence" value="ECO:0007669"/>
    <property type="project" value="UniProtKB-UniRule"/>
</dbReference>
<name>A0A9D7QIF6_9RHOO</name>
<evidence type="ECO:0000256" key="11">
    <source>
        <dbReference type="RuleBase" id="RU004253"/>
    </source>
</evidence>
<evidence type="ECO:0000256" key="6">
    <source>
        <dbReference type="ARBA" id="ARBA00047334"/>
    </source>
</evidence>